<dbReference type="PROSITE" id="PS50235">
    <property type="entry name" value="USP_3"/>
    <property type="match status" value="1"/>
</dbReference>
<name>A0A8J6B1K5_9EUKA</name>
<dbReference type="GO" id="GO:0006508">
    <property type="term" value="P:proteolysis"/>
    <property type="evidence" value="ECO:0007669"/>
    <property type="project" value="UniProtKB-KW"/>
</dbReference>
<dbReference type="GO" id="GO:0016579">
    <property type="term" value="P:protein deubiquitination"/>
    <property type="evidence" value="ECO:0007669"/>
    <property type="project" value="InterPro"/>
</dbReference>
<dbReference type="CDD" id="cd02257">
    <property type="entry name" value="Peptidase_C19"/>
    <property type="match status" value="1"/>
</dbReference>
<comment type="caution">
    <text evidence="10">The sequence shown here is derived from an EMBL/GenBank/DDBJ whole genome shotgun (WGS) entry which is preliminary data.</text>
</comment>
<dbReference type="PANTHER" id="PTHR24006">
    <property type="entry name" value="UBIQUITIN CARBOXYL-TERMINAL HYDROLASE"/>
    <property type="match status" value="1"/>
</dbReference>
<proteinExistence type="inferred from homology"/>
<dbReference type="EC" id="3.4.19.12" evidence="3"/>
<evidence type="ECO:0000256" key="7">
    <source>
        <dbReference type="ARBA" id="ARBA00022807"/>
    </source>
</evidence>
<dbReference type="SUPFAM" id="SSF54001">
    <property type="entry name" value="Cysteine proteinases"/>
    <property type="match status" value="1"/>
</dbReference>
<comment type="catalytic activity">
    <reaction evidence="1">
        <text>Thiol-dependent hydrolysis of ester, thioester, amide, peptide and isopeptide bonds formed by the C-terminal Gly of ubiquitin (a 76-residue protein attached to proteins as an intracellular targeting signal).</text>
        <dbReference type="EC" id="3.4.19.12"/>
    </reaction>
</comment>
<dbReference type="InterPro" id="IPR028889">
    <property type="entry name" value="USP"/>
</dbReference>
<sequence length="493" mass="54545">MTWADLVGAKSVPAQNSTEDARSANIERNMAPKATANSNQPVTNIPNPTELSEMEGIPILMHKTIKLSIPTEKELHTMFQSFNRRKPLMIPGSAPSCVMNTPLFHVNDIPIYDPAQPVDPELLRQYVYRQVDAVLEQAEHGAFPQHCHSSIYRGLVNTKNLCFLHSTIQVLLAVPELAFVFSTLADRRLSHKATLPMTYRFTHLVARCRHAKAGPRANGVWGARGTGLVIPPPTAAEEFHDLYGRTPVEQQDAHEFLQTALEELHREFRLVMAECRDVKRQEAPWSVRVGGSVVQTVEGGSSEQSLVTALFGGSFRSTTVRPHAPPSVTAQMFTTCPVNVITADVTSVKEAMAAQAAPEQIESSAGTITRTLLFDKLPETLVIHISRAGFDPYSGEYGKVRKAIVVDSTLELDAETVTRTKTVYSLTATVDHHGKRSERGHFTASLFMRPMTDGAVGRQQWLLFNDAKVRPMQGCEVTGLNETAYLLFYTRES</sequence>
<evidence type="ECO:0000256" key="1">
    <source>
        <dbReference type="ARBA" id="ARBA00000707"/>
    </source>
</evidence>
<evidence type="ECO:0000256" key="6">
    <source>
        <dbReference type="ARBA" id="ARBA00022801"/>
    </source>
</evidence>
<evidence type="ECO:0000256" key="3">
    <source>
        <dbReference type="ARBA" id="ARBA00012759"/>
    </source>
</evidence>
<dbReference type="InterPro" id="IPR050164">
    <property type="entry name" value="Peptidase_C19"/>
</dbReference>
<dbReference type="OrthoDB" id="429671at2759"/>
<keyword evidence="5" id="KW-0833">Ubl conjugation pathway</keyword>
<evidence type="ECO:0000256" key="8">
    <source>
        <dbReference type="SAM" id="MobiDB-lite"/>
    </source>
</evidence>
<comment type="similarity">
    <text evidence="2">Belongs to the peptidase C19 family.</text>
</comment>
<keyword evidence="11" id="KW-1185">Reference proteome</keyword>
<dbReference type="AlphaFoldDB" id="A0A8J6B1K5"/>
<evidence type="ECO:0000313" key="10">
    <source>
        <dbReference type="EMBL" id="KAG9390974.1"/>
    </source>
</evidence>
<feature type="region of interest" description="Disordered" evidence="8">
    <location>
        <begin position="1"/>
        <end position="22"/>
    </location>
</feature>
<feature type="domain" description="USP" evidence="9">
    <location>
        <begin position="153"/>
        <end position="492"/>
    </location>
</feature>
<keyword evidence="6 10" id="KW-0378">Hydrolase</keyword>
<keyword evidence="4" id="KW-0645">Protease</keyword>
<dbReference type="GO" id="GO:0005634">
    <property type="term" value="C:nucleus"/>
    <property type="evidence" value="ECO:0007669"/>
    <property type="project" value="TreeGrafter"/>
</dbReference>
<evidence type="ECO:0000313" key="11">
    <source>
        <dbReference type="Proteomes" id="UP000717585"/>
    </source>
</evidence>
<evidence type="ECO:0000256" key="2">
    <source>
        <dbReference type="ARBA" id="ARBA00009085"/>
    </source>
</evidence>
<dbReference type="GO" id="GO:0004843">
    <property type="term" value="F:cysteine-type deubiquitinase activity"/>
    <property type="evidence" value="ECO:0007669"/>
    <property type="project" value="UniProtKB-EC"/>
</dbReference>
<protein>
    <recommendedName>
        <fullName evidence="3">ubiquitinyl hydrolase 1</fullName>
        <ecNumber evidence="3">3.4.19.12</ecNumber>
    </recommendedName>
</protein>
<dbReference type="GO" id="GO:0005829">
    <property type="term" value="C:cytosol"/>
    <property type="evidence" value="ECO:0007669"/>
    <property type="project" value="TreeGrafter"/>
</dbReference>
<dbReference type="PANTHER" id="PTHR24006:SF758">
    <property type="entry name" value="UBIQUITIN CARBOXYL-TERMINAL HYDROLASE 36"/>
    <property type="match status" value="1"/>
</dbReference>
<organism evidence="10 11">
    <name type="scientific">Carpediemonas membranifera</name>
    <dbReference type="NCBI Taxonomy" id="201153"/>
    <lineage>
        <taxon>Eukaryota</taxon>
        <taxon>Metamonada</taxon>
        <taxon>Carpediemonas-like organisms</taxon>
        <taxon>Carpediemonas</taxon>
    </lineage>
</organism>
<dbReference type="Gene3D" id="3.90.70.10">
    <property type="entry name" value="Cysteine proteinases"/>
    <property type="match status" value="1"/>
</dbReference>
<evidence type="ECO:0000259" key="9">
    <source>
        <dbReference type="PROSITE" id="PS50235"/>
    </source>
</evidence>
<keyword evidence="7" id="KW-0788">Thiol protease</keyword>
<dbReference type="Proteomes" id="UP000717585">
    <property type="component" value="Unassembled WGS sequence"/>
</dbReference>
<gene>
    <name evidence="10" type="ORF">J8273_7247</name>
</gene>
<accession>A0A8J6B1K5</accession>
<evidence type="ECO:0000256" key="5">
    <source>
        <dbReference type="ARBA" id="ARBA00022786"/>
    </source>
</evidence>
<dbReference type="Pfam" id="PF00443">
    <property type="entry name" value="UCH"/>
    <property type="match status" value="1"/>
</dbReference>
<evidence type="ECO:0000256" key="4">
    <source>
        <dbReference type="ARBA" id="ARBA00022670"/>
    </source>
</evidence>
<dbReference type="EMBL" id="JAHDYR010000062">
    <property type="protein sequence ID" value="KAG9390974.1"/>
    <property type="molecule type" value="Genomic_DNA"/>
</dbReference>
<dbReference type="InterPro" id="IPR038765">
    <property type="entry name" value="Papain-like_cys_pep_sf"/>
</dbReference>
<dbReference type="PROSITE" id="PS00973">
    <property type="entry name" value="USP_2"/>
    <property type="match status" value="1"/>
</dbReference>
<dbReference type="InterPro" id="IPR018200">
    <property type="entry name" value="USP_CS"/>
</dbReference>
<reference evidence="10" key="1">
    <citation type="submission" date="2021-05" db="EMBL/GenBank/DDBJ databases">
        <title>A free-living protist that lacks canonical eukaryotic 1 DNA replication and segregation systems.</title>
        <authorList>
            <person name="Salas-Leiva D.E."/>
            <person name="Tromer E.C."/>
            <person name="Curtis B.A."/>
            <person name="Jerlstrom-Hultqvist J."/>
            <person name="Kolisko M."/>
            <person name="Yi Z."/>
            <person name="Salas-Leiva J.S."/>
            <person name="Gallot-Lavallee L."/>
            <person name="Kops G.J.P.L."/>
            <person name="Archibald J.M."/>
            <person name="Simpson A.G.B."/>
            <person name="Roger A.J."/>
        </authorList>
    </citation>
    <scope>NUCLEOTIDE SEQUENCE</scope>
    <source>
        <strain evidence="10">BICM</strain>
    </source>
</reference>
<dbReference type="InterPro" id="IPR001394">
    <property type="entry name" value="Peptidase_C19_UCH"/>
</dbReference>